<protein>
    <submittedName>
        <fullName evidence="1">Uncharacterized protein</fullName>
    </submittedName>
</protein>
<evidence type="ECO:0000313" key="1">
    <source>
        <dbReference type="EMBL" id="SJZ73155.1"/>
    </source>
</evidence>
<keyword evidence="2" id="KW-1185">Reference proteome</keyword>
<dbReference type="RefSeq" id="WP_200810777.1">
    <property type="nucleotide sequence ID" value="NZ_FUWV01000009.1"/>
</dbReference>
<dbReference type="EMBL" id="FUWV01000009">
    <property type="protein sequence ID" value="SJZ73155.1"/>
    <property type="molecule type" value="Genomic_DNA"/>
</dbReference>
<name>A0A1T4N2B9_9FIRM</name>
<sequence length="57" mass="6745">MQNYKFCSGVNLLLINQSSRKVEVSYDSNPYPFRLPEIGLRPPYYCNPKIEKFYPII</sequence>
<dbReference type="Proteomes" id="UP000196365">
    <property type="component" value="Unassembled WGS sequence"/>
</dbReference>
<dbReference type="AlphaFoldDB" id="A0A1T4N2B9"/>
<evidence type="ECO:0000313" key="2">
    <source>
        <dbReference type="Proteomes" id="UP000196365"/>
    </source>
</evidence>
<gene>
    <name evidence="1" type="ORF">SAMN02745973_01520</name>
</gene>
<proteinExistence type="predicted"/>
<organism evidence="1 2">
    <name type="scientific">Garciella nitratireducens DSM 15102</name>
    <dbReference type="NCBI Taxonomy" id="1121911"/>
    <lineage>
        <taxon>Bacteria</taxon>
        <taxon>Bacillati</taxon>
        <taxon>Bacillota</taxon>
        <taxon>Clostridia</taxon>
        <taxon>Eubacteriales</taxon>
        <taxon>Eubacteriaceae</taxon>
        <taxon>Garciella</taxon>
    </lineage>
</organism>
<accession>A0A1T4N2B9</accession>
<reference evidence="1 2" key="1">
    <citation type="submission" date="2017-02" db="EMBL/GenBank/DDBJ databases">
        <authorList>
            <person name="Peterson S.W."/>
        </authorList>
    </citation>
    <scope>NUCLEOTIDE SEQUENCE [LARGE SCALE GENOMIC DNA]</scope>
    <source>
        <strain evidence="1 2">DSM 15102</strain>
    </source>
</reference>